<keyword evidence="4" id="KW-1185">Reference proteome</keyword>
<reference evidence="3 4" key="1">
    <citation type="submission" date="2020-07" db="EMBL/GenBank/DDBJ databases">
        <authorList>
            <person name="Cui H."/>
        </authorList>
    </citation>
    <scope>NUCLEOTIDE SEQUENCE [LARGE SCALE GENOMIC DNA]</scope>
    <source>
        <strain evidence="3 4">YPL8</strain>
    </source>
</reference>
<gene>
    <name evidence="3" type="ORF">HYG82_14035</name>
</gene>
<dbReference type="GeneID" id="56034432"/>
<dbReference type="AlphaFoldDB" id="A0A7D5H8Z0"/>
<dbReference type="KEGG" id="haly:HYG82_14035"/>
<proteinExistence type="predicted"/>
<dbReference type="Proteomes" id="UP000509241">
    <property type="component" value="Chromosome"/>
</dbReference>
<feature type="region of interest" description="Disordered" evidence="1">
    <location>
        <begin position="1"/>
        <end position="24"/>
    </location>
</feature>
<feature type="domain" description="DUF7344" evidence="2">
    <location>
        <begin position="35"/>
        <end position="112"/>
    </location>
</feature>
<evidence type="ECO:0000256" key="1">
    <source>
        <dbReference type="SAM" id="MobiDB-lite"/>
    </source>
</evidence>
<evidence type="ECO:0000313" key="4">
    <source>
        <dbReference type="Proteomes" id="UP000509241"/>
    </source>
</evidence>
<dbReference type="OrthoDB" id="156929at2157"/>
<dbReference type="InterPro" id="IPR055768">
    <property type="entry name" value="DUF7344"/>
</dbReference>
<dbReference type="RefSeq" id="WP_179261877.1">
    <property type="nucleotide sequence ID" value="NZ_CP058601.1"/>
</dbReference>
<accession>A0A7D5H8Z0</accession>
<name>A0A7D5H8Z0_9EURY</name>
<dbReference type="EMBL" id="CP058601">
    <property type="protein sequence ID" value="QLG49895.1"/>
    <property type="molecule type" value="Genomic_DNA"/>
</dbReference>
<organism evidence="3 4">
    <name type="scientific">Natrinema halophilum</name>
    <dbReference type="NCBI Taxonomy" id="1699371"/>
    <lineage>
        <taxon>Archaea</taxon>
        <taxon>Methanobacteriati</taxon>
        <taxon>Methanobacteriota</taxon>
        <taxon>Stenosarchaea group</taxon>
        <taxon>Halobacteria</taxon>
        <taxon>Halobacteriales</taxon>
        <taxon>Natrialbaceae</taxon>
        <taxon>Natrinema</taxon>
    </lineage>
</organism>
<evidence type="ECO:0000313" key="3">
    <source>
        <dbReference type="EMBL" id="QLG49895.1"/>
    </source>
</evidence>
<protein>
    <recommendedName>
        <fullName evidence="2">DUF7344 domain-containing protein</fullName>
    </recommendedName>
</protein>
<dbReference type="Pfam" id="PF24035">
    <property type="entry name" value="DUF7344"/>
    <property type="match status" value="1"/>
</dbReference>
<evidence type="ECO:0000259" key="2">
    <source>
        <dbReference type="Pfam" id="PF24035"/>
    </source>
</evidence>
<sequence length="139" mass="15308">MTIHSDRTTPVSDRMVSANGGAVGHRSLPRETLDQVLDSDRRSEVIRCLLAADGPIAVRTLVGRLADAEDDATLETTIHQLRQRIHVSLCRTHLPLLDEQDIVTYDRVRSLVGPGANLAAFESVLEYESLERPITGRLG</sequence>